<name>A0ABP0CMY4_9PEZI</name>
<sequence length="760" mass="81624">MASPSDSSVTSFRTAQEGSPDASKSTTISSNLNGLINNVNNINGHQEATKDNTHTPVSPYRPVRDIPYQLRDHIRVYLEEKMYGEAIHLLTSLLAAGGSDALSLPSATSMVPATTADTPVWLPPASHLSVLASLAVHPAYTTRPQDGTDMRVAGHAIQYLRHVLAVAGPVGAEMASAFEYRDTRGKRTSSAKAAAARARAAATTGRGRDSICAIHTNANSTSTSRASSANRPRRQLRASAGRSSLNTGEYVDSQTMSWSDDEYGGGGKQTKPKRKSKGGREDVSMGERDVFRNDGRNGLDDATAAAAAYDNGDDDDDNDFADEDNDEDAVSSRMATRDGVWVRGQNFWRVAAWALTCSVREPERWRCWQPWLTLMVDVLEADFVERLQDIAQGDGDGDGDNNGGDLYDSLLFQYLSDDSGSGGNGSSSTTNLRHLASAILADGSQPAALAREIFDKETVITSGSAATSTARPVRKLDLDNDKFGDYSDDDESAPPTPESSPSPSPSPFGKKSTNKTSTKKTLSSSSSASKFAEVSDCPGFLESLPLRRRLFYLVALGSLYFPDAFATSDALYRAFAQVLREADISVFAAFVAAPPPPSAFSSPTTVLRLSPDNIFVGLLRHILFTYLPASAPKPHIVDPDAIVTSLPSSRVLERCFLPFAANTVLLGANVRMALALESLFRITWQPALSPQGDDELLWSPTLQKAAEAGVHARETRAKSSSGRVEAYGRDLLKRSGSRLLAMVQLARIDAGEPEMVLGDI</sequence>
<feature type="compositionally biased region" description="Basic and acidic residues" evidence="1">
    <location>
        <begin position="278"/>
        <end position="299"/>
    </location>
</feature>
<dbReference type="Proteomes" id="UP001642405">
    <property type="component" value="Unassembled WGS sequence"/>
</dbReference>
<organism evidence="2 3">
    <name type="scientific">Sporothrix curviconia</name>
    <dbReference type="NCBI Taxonomy" id="1260050"/>
    <lineage>
        <taxon>Eukaryota</taxon>
        <taxon>Fungi</taxon>
        <taxon>Dikarya</taxon>
        <taxon>Ascomycota</taxon>
        <taxon>Pezizomycotina</taxon>
        <taxon>Sordariomycetes</taxon>
        <taxon>Sordariomycetidae</taxon>
        <taxon>Ophiostomatales</taxon>
        <taxon>Ophiostomataceae</taxon>
        <taxon>Sporothrix</taxon>
    </lineage>
</organism>
<dbReference type="EMBL" id="CAWUHB010000069">
    <property type="protein sequence ID" value="CAK7232922.1"/>
    <property type="molecule type" value="Genomic_DNA"/>
</dbReference>
<feature type="compositionally biased region" description="Low complexity" evidence="1">
    <location>
        <begin position="300"/>
        <end position="310"/>
    </location>
</feature>
<feature type="compositionally biased region" description="Pro residues" evidence="1">
    <location>
        <begin position="494"/>
        <end position="506"/>
    </location>
</feature>
<feature type="compositionally biased region" description="Low complexity" evidence="1">
    <location>
        <begin position="216"/>
        <end position="230"/>
    </location>
</feature>
<evidence type="ECO:0000256" key="1">
    <source>
        <dbReference type="SAM" id="MobiDB-lite"/>
    </source>
</evidence>
<feature type="region of interest" description="Disordered" evidence="1">
    <location>
        <begin position="478"/>
        <end position="522"/>
    </location>
</feature>
<reference evidence="2 3" key="1">
    <citation type="submission" date="2024-01" db="EMBL/GenBank/DDBJ databases">
        <authorList>
            <person name="Allen C."/>
            <person name="Tagirdzhanova G."/>
        </authorList>
    </citation>
    <scope>NUCLEOTIDE SEQUENCE [LARGE SCALE GENOMIC DNA]</scope>
</reference>
<feature type="region of interest" description="Disordered" evidence="1">
    <location>
        <begin position="1"/>
        <end position="30"/>
    </location>
</feature>
<feature type="region of interest" description="Disordered" evidence="1">
    <location>
        <begin position="211"/>
        <end position="330"/>
    </location>
</feature>
<keyword evidence="3" id="KW-1185">Reference proteome</keyword>
<evidence type="ECO:0000313" key="2">
    <source>
        <dbReference type="EMBL" id="CAK7232922.1"/>
    </source>
</evidence>
<evidence type="ECO:0000313" key="3">
    <source>
        <dbReference type="Proteomes" id="UP001642405"/>
    </source>
</evidence>
<feature type="compositionally biased region" description="Polar residues" evidence="1">
    <location>
        <begin position="241"/>
        <end position="258"/>
    </location>
</feature>
<proteinExistence type="predicted"/>
<gene>
    <name evidence="2" type="ORF">SCUCBS95973_008420</name>
</gene>
<feature type="compositionally biased region" description="Acidic residues" evidence="1">
    <location>
        <begin position="311"/>
        <end position="329"/>
    </location>
</feature>
<feature type="compositionally biased region" description="Low complexity" evidence="1">
    <location>
        <begin position="510"/>
        <end position="522"/>
    </location>
</feature>
<accession>A0ABP0CMY4</accession>
<protein>
    <submittedName>
        <fullName evidence="2">Uncharacterized protein</fullName>
    </submittedName>
</protein>
<comment type="caution">
    <text evidence="2">The sequence shown here is derived from an EMBL/GenBank/DDBJ whole genome shotgun (WGS) entry which is preliminary data.</text>
</comment>